<organism evidence="2 3">
    <name type="scientific">Elysia chlorotica</name>
    <name type="common">Eastern emerald elysia</name>
    <name type="synonym">Sea slug</name>
    <dbReference type="NCBI Taxonomy" id="188477"/>
    <lineage>
        <taxon>Eukaryota</taxon>
        <taxon>Metazoa</taxon>
        <taxon>Spiralia</taxon>
        <taxon>Lophotrochozoa</taxon>
        <taxon>Mollusca</taxon>
        <taxon>Gastropoda</taxon>
        <taxon>Heterobranchia</taxon>
        <taxon>Euthyneura</taxon>
        <taxon>Panpulmonata</taxon>
        <taxon>Sacoglossa</taxon>
        <taxon>Placobranchoidea</taxon>
        <taxon>Plakobranchidae</taxon>
        <taxon>Elysia</taxon>
    </lineage>
</organism>
<evidence type="ECO:0000313" key="2">
    <source>
        <dbReference type="EMBL" id="RUS90198.1"/>
    </source>
</evidence>
<keyword evidence="1" id="KW-0732">Signal</keyword>
<feature type="signal peptide" evidence="1">
    <location>
        <begin position="1"/>
        <end position="23"/>
    </location>
</feature>
<comment type="caution">
    <text evidence="2">The sequence shown here is derived from an EMBL/GenBank/DDBJ whole genome shotgun (WGS) entry which is preliminary data.</text>
</comment>
<protein>
    <submittedName>
        <fullName evidence="2">Uncharacterized protein</fullName>
    </submittedName>
</protein>
<name>A0A3S1BW52_ELYCH</name>
<dbReference type="Proteomes" id="UP000271974">
    <property type="component" value="Unassembled WGS sequence"/>
</dbReference>
<evidence type="ECO:0000313" key="3">
    <source>
        <dbReference type="Proteomes" id="UP000271974"/>
    </source>
</evidence>
<evidence type="ECO:0000256" key="1">
    <source>
        <dbReference type="SAM" id="SignalP"/>
    </source>
</evidence>
<dbReference type="AlphaFoldDB" id="A0A3S1BW52"/>
<keyword evidence="3" id="KW-1185">Reference proteome</keyword>
<gene>
    <name evidence="2" type="ORF">EGW08_002077</name>
</gene>
<reference evidence="2 3" key="1">
    <citation type="submission" date="2019-01" db="EMBL/GenBank/DDBJ databases">
        <title>A draft genome assembly of the solar-powered sea slug Elysia chlorotica.</title>
        <authorList>
            <person name="Cai H."/>
            <person name="Li Q."/>
            <person name="Fang X."/>
            <person name="Li J."/>
            <person name="Curtis N.E."/>
            <person name="Altenburger A."/>
            <person name="Shibata T."/>
            <person name="Feng M."/>
            <person name="Maeda T."/>
            <person name="Schwartz J.A."/>
            <person name="Shigenobu S."/>
            <person name="Lundholm N."/>
            <person name="Nishiyama T."/>
            <person name="Yang H."/>
            <person name="Hasebe M."/>
            <person name="Li S."/>
            <person name="Pierce S.K."/>
            <person name="Wang J."/>
        </authorList>
    </citation>
    <scope>NUCLEOTIDE SEQUENCE [LARGE SCALE GENOMIC DNA]</scope>
    <source>
        <strain evidence="2">EC2010</strain>
        <tissue evidence="2">Whole organism of an adult</tissue>
    </source>
</reference>
<feature type="chain" id="PRO_5018582300" evidence="1">
    <location>
        <begin position="24"/>
        <end position="105"/>
    </location>
</feature>
<accession>A0A3S1BW52</accession>
<dbReference type="EMBL" id="RQTK01000038">
    <property type="protein sequence ID" value="RUS90198.1"/>
    <property type="molecule type" value="Genomic_DNA"/>
</dbReference>
<proteinExistence type="predicted"/>
<sequence>MKNYLLFPMCLDLVMLCSQSVNACNPSLMVGFDRCPWIQRVNSFIVIFSTGETVGLGSFRSVPWGNQQSRFSGDQPLSQIPNIDLKIFRYLHTHSGGETKSSGEI</sequence>